<dbReference type="Proteomes" id="UP000014212">
    <property type="component" value="Unassembled WGS sequence"/>
</dbReference>
<protein>
    <submittedName>
        <fullName evidence="1">Uncharacterized protein</fullName>
    </submittedName>
</protein>
<gene>
    <name evidence="1" type="ORF">C801_01708</name>
</gene>
<sequence length="51" mass="6106">MEIITRKRTVWLTFLDVLYKKKLPLQNIHAKGVPFFVTPVRFKRTTFRTGI</sequence>
<evidence type="ECO:0000313" key="2">
    <source>
        <dbReference type="Proteomes" id="UP000014212"/>
    </source>
</evidence>
<reference evidence="1 2" key="1">
    <citation type="submission" date="2013-04" db="EMBL/GenBank/DDBJ databases">
        <title>The Genome Sequence of Bacteroides uniformis dnLKV2.</title>
        <authorList>
            <consortium name="The Broad Institute Genomics Platform"/>
            <consortium name="The Broad Institute Genome Sequencing Center for Infectious Disease"/>
            <person name="Earl A."/>
            <person name="Xavier R."/>
            <person name="Kuhn K."/>
            <person name="Stappenbeck T."/>
            <person name="Walker B."/>
            <person name="Young S."/>
            <person name="Zeng Q."/>
            <person name="Gargeya S."/>
            <person name="Fitzgerald M."/>
            <person name="Haas B."/>
            <person name="Abouelleil A."/>
            <person name="Allen A.W."/>
            <person name="Alvarado L."/>
            <person name="Arachchi H.M."/>
            <person name="Berlin A.M."/>
            <person name="Chapman S.B."/>
            <person name="Gainer-Dewar J."/>
            <person name="Goldberg J."/>
            <person name="Griggs A."/>
            <person name="Gujja S."/>
            <person name="Hansen M."/>
            <person name="Howarth C."/>
            <person name="Imamovic A."/>
            <person name="Ireland A."/>
            <person name="Larimer J."/>
            <person name="McCowan C."/>
            <person name="Murphy C."/>
            <person name="Pearson M."/>
            <person name="Poon T.W."/>
            <person name="Priest M."/>
            <person name="Roberts A."/>
            <person name="Saif S."/>
            <person name="Shea T."/>
            <person name="Sisk P."/>
            <person name="Sykes S."/>
            <person name="Wortman J."/>
            <person name="Nusbaum C."/>
            <person name="Birren B."/>
        </authorList>
    </citation>
    <scope>NUCLEOTIDE SEQUENCE [LARGE SCALE GENOMIC DNA]</scope>
    <source>
        <strain evidence="2">dnLKV2</strain>
    </source>
</reference>
<dbReference type="AlphaFoldDB" id="R9I548"/>
<name>R9I548_BACUN</name>
<accession>R9I548</accession>
<organism evidence="1 2">
    <name type="scientific">Bacteroides uniformis dnLKV2</name>
    <dbReference type="NCBI Taxonomy" id="1235787"/>
    <lineage>
        <taxon>Bacteria</taxon>
        <taxon>Pseudomonadati</taxon>
        <taxon>Bacteroidota</taxon>
        <taxon>Bacteroidia</taxon>
        <taxon>Bacteroidales</taxon>
        <taxon>Bacteroidaceae</taxon>
        <taxon>Bacteroides</taxon>
    </lineage>
</organism>
<evidence type="ECO:0000313" key="1">
    <source>
        <dbReference type="EMBL" id="EOS08505.1"/>
    </source>
</evidence>
<dbReference type="EMBL" id="ASSO01000007">
    <property type="protein sequence ID" value="EOS08505.1"/>
    <property type="molecule type" value="Genomic_DNA"/>
</dbReference>
<proteinExistence type="predicted"/>
<dbReference type="HOGENOM" id="CLU_3095961_0_0_10"/>
<comment type="caution">
    <text evidence="1">The sequence shown here is derived from an EMBL/GenBank/DDBJ whole genome shotgun (WGS) entry which is preliminary data.</text>
</comment>